<accession>A0ABC8S9J6</accession>
<reference evidence="1 2" key="1">
    <citation type="submission" date="2024-02" db="EMBL/GenBank/DDBJ databases">
        <authorList>
            <person name="Vignale AGUSTIN F."/>
            <person name="Sosa J E."/>
            <person name="Modenutti C."/>
        </authorList>
    </citation>
    <scope>NUCLEOTIDE SEQUENCE [LARGE SCALE GENOMIC DNA]</scope>
</reference>
<proteinExistence type="predicted"/>
<protein>
    <submittedName>
        <fullName evidence="1">Uncharacterized protein</fullName>
    </submittedName>
</protein>
<dbReference type="EMBL" id="CAUOFW020002425">
    <property type="protein sequence ID" value="CAK9153623.1"/>
    <property type="molecule type" value="Genomic_DNA"/>
</dbReference>
<feature type="non-terminal residue" evidence="1">
    <location>
        <position position="1"/>
    </location>
</feature>
<organism evidence="1 2">
    <name type="scientific">Ilex paraguariensis</name>
    <name type="common">yerba mate</name>
    <dbReference type="NCBI Taxonomy" id="185542"/>
    <lineage>
        <taxon>Eukaryota</taxon>
        <taxon>Viridiplantae</taxon>
        <taxon>Streptophyta</taxon>
        <taxon>Embryophyta</taxon>
        <taxon>Tracheophyta</taxon>
        <taxon>Spermatophyta</taxon>
        <taxon>Magnoliopsida</taxon>
        <taxon>eudicotyledons</taxon>
        <taxon>Gunneridae</taxon>
        <taxon>Pentapetalae</taxon>
        <taxon>asterids</taxon>
        <taxon>campanulids</taxon>
        <taxon>Aquifoliales</taxon>
        <taxon>Aquifoliaceae</taxon>
        <taxon>Ilex</taxon>
    </lineage>
</organism>
<dbReference type="Proteomes" id="UP001642360">
    <property type="component" value="Unassembled WGS sequence"/>
</dbReference>
<comment type="caution">
    <text evidence="1">The sequence shown here is derived from an EMBL/GenBank/DDBJ whole genome shotgun (WGS) entry which is preliminary data.</text>
</comment>
<gene>
    <name evidence="1" type="ORF">ILEXP_LOCUS21911</name>
</gene>
<sequence>APKETKEQQKGKNLHIIEKEGIQNQGIGNQNRKYLDQPKVWQGVQKQGIWIPNQSQKERFDKSVQGVAGKIVGNVLKTTPPLFGDRRAFREGYGNL</sequence>
<evidence type="ECO:0000313" key="1">
    <source>
        <dbReference type="EMBL" id="CAK9153623.1"/>
    </source>
</evidence>
<name>A0ABC8S9J6_9AQUA</name>
<keyword evidence="2" id="KW-1185">Reference proteome</keyword>
<dbReference type="AlphaFoldDB" id="A0ABC8S9J6"/>
<evidence type="ECO:0000313" key="2">
    <source>
        <dbReference type="Proteomes" id="UP001642360"/>
    </source>
</evidence>